<comment type="similarity">
    <text evidence="2">Belongs to the major facilitator superfamily. TCR/Tet family.</text>
</comment>
<evidence type="ECO:0000256" key="2">
    <source>
        <dbReference type="ARBA" id="ARBA00007520"/>
    </source>
</evidence>
<comment type="caution">
    <text evidence="10">The sequence shown here is derived from an EMBL/GenBank/DDBJ whole genome shotgun (WGS) entry which is preliminary data.</text>
</comment>
<dbReference type="InterPro" id="IPR036259">
    <property type="entry name" value="MFS_trans_sf"/>
</dbReference>
<dbReference type="Proteomes" id="UP000481339">
    <property type="component" value="Unassembled WGS sequence"/>
</dbReference>
<evidence type="ECO:0000256" key="3">
    <source>
        <dbReference type="ARBA" id="ARBA00022448"/>
    </source>
</evidence>
<feature type="domain" description="Major facilitator superfamily (MFS) profile" evidence="9">
    <location>
        <begin position="1"/>
        <end position="486"/>
    </location>
</feature>
<dbReference type="PANTHER" id="PTHR23501:SF197">
    <property type="entry name" value="COMD"/>
    <property type="match status" value="1"/>
</dbReference>
<keyword evidence="11" id="KW-1185">Reference proteome</keyword>
<dbReference type="Gene3D" id="1.20.1250.20">
    <property type="entry name" value="MFS general substrate transporter like domains"/>
    <property type="match status" value="1"/>
</dbReference>
<feature type="transmembrane region" description="Helical" evidence="8">
    <location>
        <begin position="27"/>
        <end position="46"/>
    </location>
</feature>
<feature type="transmembrane region" description="Helical" evidence="8">
    <location>
        <begin position="180"/>
        <end position="199"/>
    </location>
</feature>
<comment type="subcellular location">
    <subcellularLocation>
        <location evidence="1">Cell membrane</location>
        <topology evidence="1">Multi-pass membrane protein</topology>
    </subcellularLocation>
</comment>
<evidence type="ECO:0000256" key="4">
    <source>
        <dbReference type="ARBA" id="ARBA00022475"/>
    </source>
</evidence>
<dbReference type="Gene3D" id="1.20.1720.10">
    <property type="entry name" value="Multidrug resistance protein D"/>
    <property type="match status" value="1"/>
</dbReference>
<keyword evidence="7 8" id="KW-0472">Membrane</keyword>
<evidence type="ECO:0000259" key="9">
    <source>
        <dbReference type="PROSITE" id="PS50850"/>
    </source>
</evidence>
<dbReference type="EMBL" id="WBKA01000003">
    <property type="protein sequence ID" value="KAB1632539.1"/>
    <property type="molecule type" value="Genomic_DNA"/>
</dbReference>
<feature type="transmembrane region" description="Helical" evidence="8">
    <location>
        <begin position="284"/>
        <end position="306"/>
    </location>
</feature>
<dbReference type="PROSITE" id="PS50850">
    <property type="entry name" value="MFS"/>
    <property type="match status" value="1"/>
</dbReference>
<evidence type="ECO:0000313" key="11">
    <source>
        <dbReference type="Proteomes" id="UP000481339"/>
    </source>
</evidence>
<feature type="transmembrane region" description="Helical" evidence="8">
    <location>
        <begin position="211"/>
        <end position="228"/>
    </location>
</feature>
<dbReference type="GO" id="GO:0005886">
    <property type="term" value="C:plasma membrane"/>
    <property type="evidence" value="ECO:0007669"/>
    <property type="project" value="UniProtKB-SubCell"/>
</dbReference>
<sequence length="501" mass="52574">MLLSSLDQMIFSTALPTIVGELDGVEHMLWVSTAYILAATIMMPVYGKIGDLLGRKPIIIGAVGLFLAGSVIGALADSMAWLIIARGVQGLGGGGLMILSQAVIADVVPPKDRGRYMGPMGAVFGLAAVSGPLLGGWFTDGIGWRWAFWMNVPLAVIAIIALMALLHLPRHSASGTRVDWLGTALMAIAVTCLVLFSSWGGNTYDWDSPQIIALIAGTVVFGALFVWAESQAVEPLIPLHLFRNRNFNLTTAASLAIGIAMFGTLGYMPTYLQIVHGANATESGLWMLPMVAGIMVTSILSGWLASATPHYKWMPLVSMLVTIAGLVMLGGLQADSPLWQVQAGVAVVGAGIGLGMQILVLVVQNEFPAAEVGTATGANNFFREIGATLGSAIVGSVFTSRLTTLLTDRLADAAQAAAASGQAPDALAQTPQIDSITPGAVAQLPEAIRVLVTGAYNDALTPVFLWLIPLLAIAFVLLAFVEEHPLKQGAMPGARRGRSRR</sequence>
<evidence type="ECO:0000313" key="10">
    <source>
        <dbReference type="EMBL" id="KAB1632539.1"/>
    </source>
</evidence>
<name>A0A7C8BNJ5_9MICO</name>
<dbReference type="FunFam" id="1.20.1720.10:FF:000004">
    <property type="entry name" value="EmrB/QacA family drug resistance transporter"/>
    <property type="match status" value="1"/>
</dbReference>
<evidence type="ECO:0000256" key="1">
    <source>
        <dbReference type="ARBA" id="ARBA00004651"/>
    </source>
</evidence>
<protein>
    <submittedName>
        <fullName evidence="10">MFS transporter</fullName>
    </submittedName>
</protein>
<dbReference type="CDD" id="cd17502">
    <property type="entry name" value="MFS_Azr1_MDR_like"/>
    <property type="match status" value="1"/>
</dbReference>
<organism evidence="10 11">
    <name type="scientific">Pseudoclavibacter caeni</name>
    <dbReference type="NCBI Taxonomy" id="908846"/>
    <lineage>
        <taxon>Bacteria</taxon>
        <taxon>Bacillati</taxon>
        <taxon>Actinomycetota</taxon>
        <taxon>Actinomycetes</taxon>
        <taxon>Micrococcales</taxon>
        <taxon>Microbacteriaceae</taxon>
        <taxon>Pseudoclavibacter</taxon>
    </lineage>
</organism>
<dbReference type="SUPFAM" id="SSF103473">
    <property type="entry name" value="MFS general substrate transporter"/>
    <property type="match status" value="1"/>
</dbReference>
<dbReference type="Pfam" id="PF07690">
    <property type="entry name" value="MFS_1"/>
    <property type="match status" value="1"/>
</dbReference>
<dbReference type="AlphaFoldDB" id="A0A7C8BNJ5"/>
<evidence type="ECO:0000256" key="5">
    <source>
        <dbReference type="ARBA" id="ARBA00022692"/>
    </source>
</evidence>
<evidence type="ECO:0000256" key="6">
    <source>
        <dbReference type="ARBA" id="ARBA00022989"/>
    </source>
</evidence>
<feature type="transmembrane region" description="Helical" evidence="8">
    <location>
        <begin position="313"/>
        <end position="332"/>
    </location>
</feature>
<feature type="transmembrane region" description="Helical" evidence="8">
    <location>
        <begin position="249"/>
        <end position="272"/>
    </location>
</feature>
<dbReference type="InterPro" id="IPR011701">
    <property type="entry name" value="MFS"/>
</dbReference>
<accession>A0A7C8BNJ5</accession>
<feature type="transmembrane region" description="Helical" evidence="8">
    <location>
        <begin position="338"/>
        <end position="363"/>
    </location>
</feature>
<gene>
    <name evidence="10" type="ORF">F8O02_05655</name>
</gene>
<feature type="transmembrane region" description="Helical" evidence="8">
    <location>
        <begin position="90"/>
        <end position="108"/>
    </location>
</feature>
<keyword evidence="3" id="KW-0813">Transport</keyword>
<dbReference type="GO" id="GO:0022857">
    <property type="term" value="F:transmembrane transporter activity"/>
    <property type="evidence" value="ECO:0007669"/>
    <property type="project" value="InterPro"/>
</dbReference>
<dbReference type="OrthoDB" id="7375466at2"/>
<feature type="transmembrane region" description="Helical" evidence="8">
    <location>
        <begin position="463"/>
        <end position="481"/>
    </location>
</feature>
<feature type="transmembrane region" description="Helical" evidence="8">
    <location>
        <begin position="144"/>
        <end position="168"/>
    </location>
</feature>
<evidence type="ECO:0000256" key="8">
    <source>
        <dbReference type="SAM" id="Phobius"/>
    </source>
</evidence>
<proteinExistence type="inferred from homology"/>
<reference evidence="10 11" key="1">
    <citation type="submission" date="2019-09" db="EMBL/GenBank/DDBJ databases">
        <title>Phylogeny of genus Pseudoclavibacter and closely related genus.</title>
        <authorList>
            <person name="Li Y."/>
        </authorList>
    </citation>
    <scope>NUCLEOTIDE SEQUENCE [LARGE SCALE GENOMIC DNA]</scope>
    <source>
        <strain evidence="10 11">JCM 16921</strain>
    </source>
</reference>
<feature type="transmembrane region" description="Helical" evidence="8">
    <location>
        <begin position="120"/>
        <end position="138"/>
    </location>
</feature>
<keyword evidence="5 8" id="KW-0812">Transmembrane</keyword>
<feature type="transmembrane region" description="Helical" evidence="8">
    <location>
        <begin position="58"/>
        <end position="84"/>
    </location>
</feature>
<evidence type="ECO:0000256" key="7">
    <source>
        <dbReference type="ARBA" id="ARBA00023136"/>
    </source>
</evidence>
<keyword evidence="4" id="KW-1003">Cell membrane</keyword>
<dbReference type="InterPro" id="IPR020846">
    <property type="entry name" value="MFS_dom"/>
</dbReference>
<dbReference type="PANTHER" id="PTHR23501">
    <property type="entry name" value="MAJOR FACILITATOR SUPERFAMILY"/>
    <property type="match status" value="1"/>
</dbReference>
<keyword evidence="6 8" id="KW-1133">Transmembrane helix</keyword>